<reference evidence="2 3" key="1">
    <citation type="submission" date="2018-01" db="EMBL/GenBank/DDBJ databases">
        <title>Bacillales members from the olive rhizosphere are effective biological control agents against Verticillium dahliae.</title>
        <authorList>
            <person name="Gomez-Lama C."/>
            <person name="Legarda G."/>
            <person name="Ruano-Rosa D."/>
            <person name="Pizarro-Tobias P."/>
            <person name="Valverde-Corredor A."/>
            <person name="Niqui J.L."/>
            <person name="Trivino J.C."/>
            <person name="Roca A."/>
            <person name="Mercado-Blanco J."/>
        </authorList>
    </citation>
    <scope>NUCLEOTIDE SEQUENCE [LARGE SCALE GENOMIC DNA]</scope>
    <source>
        <strain evidence="2 3">PIC167</strain>
    </source>
</reference>
<dbReference type="PRINTS" id="PR00988">
    <property type="entry name" value="URIDINKINASE"/>
</dbReference>
<dbReference type="GO" id="GO:0005524">
    <property type="term" value="F:ATP binding"/>
    <property type="evidence" value="ECO:0007669"/>
    <property type="project" value="InterPro"/>
</dbReference>
<dbReference type="InterPro" id="IPR027417">
    <property type="entry name" value="P-loop_NTPase"/>
</dbReference>
<name>A0A4U2PTZ4_9BACL</name>
<organism evidence="2 3">
    <name type="scientific">Paenibacillus terrae</name>
    <dbReference type="NCBI Taxonomy" id="159743"/>
    <lineage>
        <taxon>Bacteria</taxon>
        <taxon>Bacillati</taxon>
        <taxon>Bacillota</taxon>
        <taxon>Bacilli</taxon>
        <taxon>Bacillales</taxon>
        <taxon>Paenibacillaceae</taxon>
        <taxon>Paenibacillus</taxon>
    </lineage>
</organism>
<dbReference type="RefSeq" id="WP_137063751.1">
    <property type="nucleotide sequence ID" value="NZ_PNXQ01000016.1"/>
</dbReference>
<gene>
    <name evidence="2" type="ORF">C1I60_22765</name>
</gene>
<dbReference type="Pfam" id="PF00485">
    <property type="entry name" value="PRK"/>
    <property type="match status" value="1"/>
</dbReference>
<dbReference type="EMBL" id="PNXQ01000016">
    <property type="protein sequence ID" value="TKH42119.1"/>
    <property type="molecule type" value="Genomic_DNA"/>
</dbReference>
<accession>A0A4U2PTZ4</accession>
<dbReference type="Proteomes" id="UP000308114">
    <property type="component" value="Unassembled WGS sequence"/>
</dbReference>
<sequence>MRDFKIIKGQFNSFQNFVNAINEKSKKKSTLLIGIDGCGGSGKSTFAYKLKEELSNSTIVHKDDFYLSSSNILNTHPSKKPIGADFDWKRLLNQILEPIRNEKDGHYQRYDWETDKLAEWHTVPVGGIVIIEGVYSIRKELEDKYDFKIWVDCPREIRLSRGLERDGERARGMWEDNWMISEDIYVEAHKPFKRADLVISGAL</sequence>
<evidence type="ECO:0000259" key="1">
    <source>
        <dbReference type="Pfam" id="PF00485"/>
    </source>
</evidence>
<dbReference type="PANTHER" id="PTHR10285">
    <property type="entry name" value="URIDINE KINASE"/>
    <property type="match status" value="1"/>
</dbReference>
<evidence type="ECO:0000313" key="3">
    <source>
        <dbReference type="Proteomes" id="UP000308114"/>
    </source>
</evidence>
<proteinExistence type="predicted"/>
<dbReference type="InterPro" id="IPR006083">
    <property type="entry name" value="PRK/URK"/>
</dbReference>
<keyword evidence="2" id="KW-0418">Kinase</keyword>
<feature type="domain" description="Phosphoribulokinase/uridine kinase" evidence="1">
    <location>
        <begin position="32"/>
        <end position="173"/>
    </location>
</feature>
<evidence type="ECO:0000313" key="2">
    <source>
        <dbReference type="EMBL" id="TKH42119.1"/>
    </source>
</evidence>
<dbReference type="GO" id="GO:0016301">
    <property type="term" value="F:kinase activity"/>
    <property type="evidence" value="ECO:0007669"/>
    <property type="project" value="UniProtKB-KW"/>
</dbReference>
<dbReference type="SUPFAM" id="SSF52540">
    <property type="entry name" value="P-loop containing nucleoside triphosphate hydrolases"/>
    <property type="match status" value="1"/>
</dbReference>
<dbReference type="AlphaFoldDB" id="A0A4U2PTZ4"/>
<comment type="caution">
    <text evidence="2">The sequence shown here is derived from an EMBL/GenBank/DDBJ whole genome shotgun (WGS) entry which is preliminary data.</text>
</comment>
<protein>
    <submittedName>
        <fullName evidence="2">Uridine kinase</fullName>
    </submittedName>
</protein>
<dbReference type="Gene3D" id="3.40.50.300">
    <property type="entry name" value="P-loop containing nucleotide triphosphate hydrolases"/>
    <property type="match status" value="1"/>
</dbReference>
<keyword evidence="2" id="KW-0808">Transferase</keyword>